<accession>A0A6A6UDK4</accession>
<sequence>MAAHIPSRLRLPITCNTIQSFTRPPSVTVSHSFAAFLLPKVKRMGLLLFSLQHVFELIHLSWRNSPSTTKEQPTQMASLYPYASQLITQQLPALATRIQTMAAEQGPRIAGMAVEAAGKATVAAREHVPKVAGEALKIAKGNPIPVAIGTAGLAIVAVPALVVAPALAAAGFGSAGVSAGTLAAAAQVPNVAAGSGFAILTSAGAGGAGLAVVNGVVQVGAAIGATVGGGIASLYGKESGKVLAKL</sequence>
<dbReference type="InterPro" id="IPR038213">
    <property type="entry name" value="IFI6/IFI27-like_sf"/>
</dbReference>
<gene>
    <name evidence="1" type="ORF">BT63DRAFT_263743</name>
</gene>
<protein>
    <submittedName>
        <fullName evidence="1">Uncharacterized protein</fullName>
    </submittedName>
</protein>
<evidence type="ECO:0000313" key="2">
    <source>
        <dbReference type="Proteomes" id="UP000799302"/>
    </source>
</evidence>
<evidence type="ECO:0000313" key="1">
    <source>
        <dbReference type="EMBL" id="KAF2669537.1"/>
    </source>
</evidence>
<proteinExistence type="predicted"/>
<reference evidence="1" key="1">
    <citation type="journal article" date="2020" name="Stud. Mycol.">
        <title>101 Dothideomycetes genomes: a test case for predicting lifestyles and emergence of pathogens.</title>
        <authorList>
            <person name="Haridas S."/>
            <person name="Albert R."/>
            <person name="Binder M."/>
            <person name="Bloem J."/>
            <person name="Labutti K."/>
            <person name="Salamov A."/>
            <person name="Andreopoulos B."/>
            <person name="Baker S."/>
            <person name="Barry K."/>
            <person name="Bills G."/>
            <person name="Bluhm B."/>
            <person name="Cannon C."/>
            <person name="Castanera R."/>
            <person name="Culley D."/>
            <person name="Daum C."/>
            <person name="Ezra D."/>
            <person name="Gonzalez J."/>
            <person name="Henrissat B."/>
            <person name="Kuo A."/>
            <person name="Liang C."/>
            <person name="Lipzen A."/>
            <person name="Lutzoni F."/>
            <person name="Magnuson J."/>
            <person name="Mondo S."/>
            <person name="Nolan M."/>
            <person name="Ohm R."/>
            <person name="Pangilinan J."/>
            <person name="Park H.-J."/>
            <person name="Ramirez L."/>
            <person name="Alfaro M."/>
            <person name="Sun H."/>
            <person name="Tritt A."/>
            <person name="Yoshinaga Y."/>
            <person name="Zwiers L.-H."/>
            <person name="Turgeon B."/>
            <person name="Goodwin S."/>
            <person name="Spatafora J."/>
            <person name="Crous P."/>
            <person name="Grigoriev I."/>
        </authorList>
    </citation>
    <scope>NUCLEOTIDE SEQUENCE</scope>
    <source>
        <strain evidence="1">CBS 115976</strain>
    </source>
</reference>
<dbReference type="EMBL" id="MU004235">
    <property type="protein sequence ID" value="KAF2669537.1"/>
    <property type="molecule type" value="Genomic_DNA"/>
</dbReference>
<dbReference type="Gene3D" id="6.10.110.10">
    <property type="match status" value="1"/>
</dbReference>
<dbReference type="AlphaFoldDB" id="A0A6A6UDK4"/>
<organism evidence="1 2">
    <name type="scientific">Microthyrium microscopicum</name>
    <dbReference type="NCBI Taxonomy" id="703497"/>
    <lineage>
        <taxon>Eukaryota</taxon>
        <taxon>Fungi</taxon>
        <taxon>Dikarya</taxon>
        <taxon>Ascomycota</taxon>
        <taxon>Pezizomycotina</taxon>
        <taxon>Dothideomycetes</taxon>
        <taxon>Dothideomycetes incertae sedis</taxon>
        <taxon>Microthyriales</taxon>
        <taxon>Microthyriaceae</taxon>
        <taxon>Microthyrium</taxon>
    </lineage>
</organism>
<keyword evidence="2" id="KW-1185">Reference proteome</keyword>
<dbReference type="Proteomes" id="UP000799302">
    <property type="component" value="Unassembled WGS sequence"/>
</dbReference>
<name>A0A6A6UDK4_9PEZI</name>